<feature type="domain" description="RPW8" evidence="1">
    <location>
        <begin position="5"/>
        <end position="83"/>
    </location>
</feature>
<gene>
    <name evidence="2" type="ORF">CFP56_012238</name>
</gene>
<reference evidence="2" key="3">
    <citation type="submission" date="2023-07" db="EMBL/GenBank/DDBJ databases">
        <title>An improved reference 1 genome and first organelle genomes of Quercus suber.</title>
        <authorList>
            <consortium name="Genosuber Consortium"/>
            <person name="Usie A."/>
            <person name="Serra O."/>
            <person name="Barros P."/>
        </authorList>
    </citation>
    <scope>NUCLEOTIDE SEQUENCE</scope>
    <source>
        <strain evidence="2">HL8</strain>
        <tissue evidence="2">Leaves</tissue>
    </source>
</reference>
<reference evidence="2" key="1">
    <citation type="submission" date="2017-12" db="EMBL/GenBank/DDBJ databases">
        <authorList>
            <person name="Barbosa P."/>
            <person name="Usie A."/>
            <person name="Ramos A.M."/>
        </authorList>
    </citation>
    <scope>NUCLEOTIDE SEQUENCE</scope>
    <source>
        <strain evidence="2">HL8</strain>
        <tissue evidence="2">Leaves</tissue>
    </source>
</reference>
<accession>A0AAW0M503</accession>
<dbReference type="AlphaFoldDB" id="A0AAW0M503"/>
<proteinExistence type="predicted"/>
<reference evidence="2" key="2">
    <citation type="journal article" date="2018" name="Sci. Data">
        <title>The draft genome sequence of cork oak.</title>
        <authorList>
            <person name="Ramos A.M."/>
            <person name="Usie A."/>
            <person name="Barbosa P."/>
            <person name="Barros P.M."/>
            <person name="Capote T."/>
            <person name="Chaves I."/>
            <person name="Simoes F."/>
            <person name="Abreu I."/>
            <person name="Carrasquinho I."/>
            <person name="Faro C."/>
            <person name="Guimaraes J.B."/>
            <person name="Mendonca D."/>
            <person name="Nobrega F."/>
            <person name="Rodrigues L."/>
            <person name="Saibo N.J.M."/>
            <person name="Varela M.C."/>
            <person name="Egas C."/>
            <person name="Matos J."/>
            <person name="Miguel C.M."/>
            <person name="Oliveira M.M."/>
            <person name="Ricardo C.P."/>
            <person name="Goncalves S."/>
        </authorList>
    </citation>
    <scope>NUCLEOTIDE SEQUENCE [LARGE SCALE GENOMIC DNA]</scope>
    <source>
        <strain evidence="2">HL8</strain>
    </source>
</reference>
<evidence type="ECO:0000313" key="2">
    <source>
        <dbReference type="EMBL" id="KAK7858526.1"/>
    </source>
</evidence>
<organism evidence="2">
    <name type="scientific">Quercus suber</name>
    <name type="common">Cork oak</name>
    <dbReference type="NCBI Taxonomy" id="58331"/>
    <lineage>
        <taxon>Eukaryota</taxon>
        <taxon>Viridiplantae</taxon>
        <taxon>Streptophyta</taxon>
        <taxon>Embryophyta</taxon>
        <taxon>Tracheophyta</taxon>
        <taxon>Spermatophyta</taxon>
        <taxon>Magnoliopsida</taxon>
        <taxon>eudicotyledons</taxon>
        <taxon>Gunneridae</taxon>
        <taxon>Pentapetalae</taxon>
        <taxon>rosids</taxon>
        <taxon>fabids</taxon>
        <taxon>Fagales</taxon>
        <taxon>Fagaceae</taxon>
        <taxon>Quercus</taxon>
    </lineage>
</organism>
<protein>
    <recommendedName>
        <fullName evidence="1">RPW8 domain-containing protein</fullName>
    </recommendedName>
</protein>
<dbReference type="Pfam" id="PF05659">
    <property type="entry name" value="RPW8"/>
    <property type="match status" value="1"/>
</dbReference>
<dbReference type="EMBL" id="PKMF04000019">
    <property type="protein sequence ID" value="KAK7858526.1"/>
    <property type="molecule type" value="Genomic_DNA"/>
</dbReference>
<comment type="caution">
    <text evidence="2">The sequence shown here is derived from an EMBL/GenBank/DDBJ whole genome shotgun (WGS) entry which is preliminary data.</text>
</comment>
<dbReference type="InterPro" id="IPR008808">
    <property type="entry name" value="Powdery_mildew-R_dom"/>
</dbReference>
<name>A0AAW0M503_QUESU</name>
<sequence>MVATFVGGAVLGAAFGQGFAVLHDTVKDVVSKARMFKLILKHLKSTLDCLAPTFNEITQSNEQLDLPEVETKIVVNSLSHNDHMSVRSSLMEPLLLVDSLNRSD</sequence>
<evidence type="ECO:0000259" key="1">
    <source>
        <dbReference type="Pfam" id="PF05659"/>
    </source>
</evidence>